<dbReference type="EMBL" id="JAWDGP010004263">
    <property type="protein sequence ID" value="KAK3765965.1"/>
    <property type="molecule type" value="Genomic_DNA"/>
</dbReference>
<dbReference type="CDD" id="cd06141">
    <property type="entry name" value="WRN_exo"/>
    <property type="match status" value="1"/>
</dbReference>
<evidence type="ECO:0000313" key="17">
    <source>
        <dbReference type="Proteomes" id="UP001283361"/>
    </source>
</evidence>
<keyword evidence="10" id="KW-0496">Mitochondrion</keyword>
<dbReference type="InterPro" id="IPR012337">
    <property type="entry name" value="RNaseH-like_sf"/>
</dbReference>
<keyword evidence="11 14" id="KW-0472">Membrane</keyword>
<dbReference type="AlphaFoldDB" id="A0AAE0ZB06"/>
<evidence type="ECO:0000256" key="14">
    <source>
        <dbReference type="SAM" id="Phobius"/>
    </source>
</evidence>
<evidence type="ECO:0000256" key="10">
    <source>
        <dbReference type="ARBA" id="ARBA00023128"/>
    </source>
</evidence>
<dbReference type="GO" id="GO:0005634">
    <property type="term" value="C:nucleus"/>
    <property type="evidence" value="ECO:0007669"/>
    <property type="project" value="TreeGrafter"/>
</dbReference>
<evidence type="ECO:0000256" key="7">
    <source>
        <dbReference type="ARBA" id="ARBA00022801"/>
    </source>
</evidence>
<dbReference type="PANTHER" id="PTHR13620">
    <property type="entry name" value="3-5 EXONUCLEASE"/>
    <property type="match status" value="1"/>
</dbReference>
<evidence type="ECO:0000256" key="9">
    <source>
        <dbReference type="ARBA" id="ARBA00022989"/>
    </source>
</evidence>
<sequence>MSSLPKLRFTVLALSGIAVGATFLVSWIFLRQYHRKKRRPFKVGHSIHIVDKPEDWDEIYDVLMEDIRFVRVLGLDCEWVQKRPVALLQLATPSGQCVLVRLFKLGTSLPSSLRSLLADKSILKVGVAVLEDGRKMFQNYGLHVAGCVDLRHMLKRVRGIFHCSSMGLKGLANGVLDVDISKSQNIRCGNWEAEQYSYDQIEYAATDAAVAVDIFVQIVYAKMAQGSQYSIENSKFQVVDMEQTVRAQPFSSMNSYSTNTTSAFENQSHSVEIPDGKRNSEDIAKAGVCLSEIFDQDRNTECDSKLSPNKLDRYRFHDYLRVQDDDKDKTDEKQLQIFWKCARSLCQGIVEAPFTYKGENKGVAIAPKVNGNVKDSSAYSVRKRPLWDNCKLEAPDGTMLCTCDTRKAQWYLDKELADKIRDSPLTVRLRFEPARRPQEEMNFYKQEKQNICVVCGHEKDYIRKFVIPYEYRKYLPFALKDHSSHDVLLLCTSCHRCSCDFDAQLRLQLAQECNAPVESGPAAKVVLDHDLQKIRSAGRALKLNRHTIPDERVSQLEKVLCAHFNVNTLTDDLIEQAAEIDARLTSSDYVPHAKRVVRHMVSNGGLLAFQARWRQHFVDTMKPQYLPAFWSVDFVPDGWLHNEAEL</sequence>
<reference evidence="16" key="1">
    <citation type="journal article" date="2023" name="G3 (Bethesda)">
        <title>A reference genome for the long-term kleptoplast-retaining sea slug Elysia crispata morphotype clarki.</title>
        <authorList>
            <person name="Eastman K.E."/>
            <person name="Pendleton A.L."/>
            <person name="Shaikh M.A."/>
            <person name="Suttiyut T."/>
            <person name="Ogas R."/>
            <person name="Tomko P."/>
            <person name="Gavelis G."/>
            <person name="Widhalm J.R."/>
            <person name="Wisecaver J.H."/>
        </authorList>
    </citation>
    <scope>NUCLEOTIDE SEQUENCE</scope>
    <source>
        <strain evidence="16">ECLA1</strain>
    </source>
</reference>
<keyword evidence="9 14" id="KW-1133">Transmembrane helix</keyword>
<dbReference type="Pfam" id="PF01612">
    <property type="entry name" value="DNA_pol_A_exo1"/>
    <property type="match status" value="1"/>
</dbReference>
<keyword evidence="6" id="KW-0479">Metal-binding</keyword>
<feature type="domain" description="3'-5' exonuclease" evidence="15">
    <location>
        <begin position="47"/>
        <end position="224"/>
    </location>
</feature>
<evidence type="ECO:0000256" key="3">
    <source>
        <dbReference type="ARBA" id="ARBA00004325"/>
    </source>
</evidence>
<dbReference type="GO" id="GO:0003676">
    <property type="term" value="F:nucleic acid binding"/>
    <property type="evidence" value="ECO:0007669"/>
    <property type="project" value="InterPro"/>
</dbReference>
<dbReference type="GO" id="GO:0031966">
    <property type="term" value="C:mitochondrial membrane"/>
    <property type="evidence" value="ECO:0007669"/>
    <property type="project" value="UniProtKB-SubCell"/>
</dbReference>
<comment type="subcellular location">
    <subcellularLocation>
        <location evidence="3">Mitochondrion membrane</location>
    </subcellularLocation>
</comment>
<proteinExistence type="inferred from homology"/>
<dbReference type="Gene3D" id="3.30.420.10">
    <property type="entry name" value="Ribonuclease H-like superfamily/Ribonuclease H"/>
    <property type="match status" value="1"/>
</dbReference>
<feature type="transmembrane region" description="Helical" evidence="14">
    <location>
        <begin position="12"/>
        <end position="30"/>
    </location>
</feature>
<dbReference type="Proteomes" id="UP001283361">
    <property type="component" value="Unassembled WGS sequence"/>
</dbReference>
<evidence type="ECO:0000313" key="16">
    <source>
        <dbReference type="EMBL" id="KAK3765965.1"/>
    </source>
</evidence>
<dbReference type="PANTHER" id="PTHR13620:SF104">
    <property type="entry name" value="EXONUCLEASE 3'-5' DOMAIN-CONTAINING PROTEIN 2"/>
    <property type="match status" value="1"/>
</dbReference>
<evidence type="ECO:0000256" key="5">
    <source>
        <dbReference type="ARBA" id="ARBA00022722"/>
    </source>
</evidence>
<dbReference type="InterPro" id="IPR051132">
    <property type="entry name" value="3-5_Exonuclease_domain"/>
</dbReference>
<dbReference type="InterPro" id="IPR036397">
    <property type="entry name" value="RNaseH_sf"/>
</dbReference>
<name>A0AAE0ZB06_9GAST</name>
<evidence type="ECO:0000256" key="8">
    <source>
        <dbReference type="ARBA" id="ARBA00022839"/>
    </source>
</evidence>
<dbReference type="FunFam" id="3.30.420.10:FF:000041">
    <property type="entry name" value="Exonuclease 3'-5' domain containing 2"/>
    <property type="match status" value="1"/>
</dbReference>
<keyword evidence="17" id="KW-1185">Reference proteome</keyword>
<comment type="caution">
    <text evidence="16">The sequence shown here is derived from an EMBL/GenBank/DDBJ whole genome shotgun (WGS) entry which is preliminary data.</text>
</comment>
<protein>
    <recommendedName>
        <fullName evidence="13">Exonuclease 3'-5' domain-containing protein 2</fullName>
    </recommendedName>
</protein>
<evidence type="ECO:0000256" key="12">
    <source>
        <dbReference type="ARBA" id="ARBA00061005"/>
    </source>
</evidence>
<evidence type="ECO:0000256" key="11">
    <source>
        <dbReference type="ARBA" id="ARBA00023136"/>
    </source>
</evidence>
<keyword evidence="5" id="KW-0540">Nuclease</keyword>
<accession>A0AAE0ZB06</accession>
<keyword evidence="7" id="KW-0378">Hydrolase</keyword>
<keyword evidence="4 14" id="KW-0812">Transmembrane</keyword>
<dbReference type="InterPro" id="IPR002562">
    <property type="entry name" value="3'-5'_exonuclease_dom"/>
</dbReference>
<comment type="similarity">
    <text evidence="12">Belongs to the EXD2 family.</text>
</comment>
<gene>
    <name evidence="16" type="ORF">RRG08_002208</name>
</gene>
<organism evidence="16 17">
    <name type="scientific">Elysia crispata</name>
    <name type="common">lettuce slug</name>
    <dbReference type="NCBI Taxonomy" id="231223"/>
    <lineage>
        <taxon>Eukaryota</taxon>
        <taxon>Metazoa</taxon>
        <taxon>Spiralia</taxon>
        <taxon>Lophotrochozoa</taxon>
        <taxon>Mollusca</taxon>
        <taxon>Gastropoda</taxon>
        <taxon>Heterobranchia</taxon>
        <taxon>Euthyneura</taxon>
        <taxon>Panpulmonata</taxon>
        <taxon>Sacoglossa</taxon>
        <taxon>Placobranchoidea</taxon>
        <taxon>Plakobranchidae</taxon>
        <taxon>Elysia</taxon>
    </lineage>
</organism>
<evidence type="ECO:0000256" key="6">
    <source>
        <dbReference type="ARBA" id="ARBA00022723"/>
    </source>
</evidence>
<comment type="cofactor">
    <cofactor evidence="1">
        <name>Mn(2+)</name>
        <dbReference type="ChEBI" id="CHEBI:29035"/>
    </cofactor>
</comment>
<evidence type="ECO:0000256" key="4">
    <source>
        <dbReference type="ARBA" id="ARBA00022692"/>
    </source>
</evidence>
<keyword evidence="8" id="KW-0269">Exonuclease</keyword>
<comment type="cofactor">
    <cofactor evidence="2">
        <name>Mg(2+)</name>
        <dbReference type="ChEBI" id="CHEBI:18420"/>
    </cofactor>
</comment>
<evidence type="ECO:0000256" key="1">
    <source>
        <dbReference type="ARBA" id="ARBA00001936"/>
    </source>
</evidence>
<dbReference type="GO" id="GO:0000175">
    <property type="term" value="F:3'-5'-RNA exonuclease activity"/>
    <property type="evidence" value="ECO:0007669"/>
    <property type="project" value="UniProtKB-ARBA"/>
</dbReference>
<dbReference type="GO" id="GO:0006310">
    <property type="term" value="P:DNA recombination"/>
    <property type="evidence" value="ECO:0007669"/>
    <property type="project" value="UniProtKB-ARBA"/>
</dbReference>
<evidence type="ECO:0000259" key="15">
    <source>
        <dbReference type="SMART" id="SM00474"/>
    </source>
</evidence>
<evidence type="ECO:0000256" key="13">
    <source>
        <dbReference type="ARBA" id="ARBA00069878"/>
    </source>
</evidence>
<dbReference type="SMART" id="SM00474">
    <property type="entry name" value="35EXOc"/>
    <property type="match status" value="1"/>
</dbReference>
<dbReference type="GO" id="GO:0046872">
    <property type="term" value="F:metal ion binding"/>
    <property type="evidence" value="ECO:0007669"/>
    <property type="project" value="UniProtKB-KW"/>
</dbReference>
<evidence type="ECO:0000256" key="2">
    <source>
        <dbReference type="ARBA" id="ARBA00001946"/>
    </source>
</evidence>
<dbReference type="SUPFAM" id="SSF53098">
    <property type="entry name" value="Ribonuclease H-like"/>
    <property type="match status" value="1"/>
</dbReference>